<evidence type="ECO:0008006" key="4">
    <source>
        <dbReference type="Google" id="ProtNLM"/>
    </source>
</evidence>
<evidence type="ECO:0000313" key="2">
    <source>
        <dbReference type="EMBL" id="GGQ45946.1"/>
    </source>
</evidence>
<dbReference type="RefSeq" id="WP_189215718.1">
    <property type="nucleotide sequence ID" value="NZ_BMQK01000002.1"/>
</dbReference>
<dbReference type="EMBL" id="BMQK01000002">
    <property type="protein sequence ID" value="GGQ45946.1"/>
    <property type="molecule type" value="Genomic_DNA"/>
</dbReference>
<reference evidence="2" key="2">
    <citation type="submission" date="2020-09" db="EMBL/GenBank/DDBJ databases">
        <authorList>
            <person name="Sun Q."/>
            <person name="Ohkuma M."/>
        </authorList>
    </citation>
    <scope>NUCLEOTIDE SEQUENCE</scope>
    <source>
        <strain evidence="2">JCM 3131</strain>
    </source>
</reference>
<feature type="region of interest" description="Disordered" evidence="1">
    <location>
        <begin position="1"/>
        <end position="34"/>
    </location>
</feature>
<accession>A0A918B8Z7</accession>
<gene>
    <name evidence="2" type="ORF">GCM10010145_13310</name>
</gene>
<reference evidence="2" key="1">
    <citation type="journal article" date="2014" name="Int. J. Syst. Evol. Microbiol.">
        <title>Complete genome sequence of Corynebacterium casei LMG S-19264T (=DSM 44701T), isolated from a smear-ripened cheese.</title>
        <authorList>
            <consortium name="US DOE Joint Genome Institute (JGI-PGF)"/>
            <person name="Walter F."/>
            <person name="Albersmeier A."/>
            <person name="Kalinowski J."/>
            <person name="Ruckert C."/>
        </authorList>
    </citation>
    <scope>NUCLEOTIDE SEQUENCE</scope>
    <source>
        <strain evidence="2">JCM 3131</strain>
    </source>
</reference>
<dbReference type="Proteomes" id="UP000620156">
    <property type="component" value="Unassembled WGS sequence"/>
</dbReference>
<evidence type="ECO:0000256" key="1">
    <source>
        <dbReference type="SAM" id="MobiDB-lite"/>
    </source>
</evidence>
<keyword evidence="3" id="KW-1185">Reference proteome</keyword>
<organism evidence="2 3">
    <name type="scientific">Streptomyces ruber</name>
    <dbReference type="NCBI Taxonomy" id="83378"/>
    <lineage>
        <taxon>Bacteria</taxon>
        <taxon>Bacillati</taxon>
        <taxon>Actinomycetota</taxon>
        <taxon>Actinomycetes</taxon>
        <taxon>Kitasatosporales</taxon>
        <taxon>Streptomycetaceae</taxon>
        <taxon>Streptomyces</taxon>
    </lineage>
</organism>
<evidence type="ECO:0000313" key="3">
    <source>
        <dbReference type="Proteomes" id="UP000620156"/>
    </source>
</evidence>
<comment type="caution">
    <text evidence="2">The sequence shown here is derived from an EMBL/GenBank/DDBJ whole genome shotgun (WGS) entry which is preliminary data.</text>
</comment>
<sequence>MSEQVPSPAPGPTSDHPERTANDPTITNQARAPRREARRLVEDRLHFTNEDEHRVYQALKRWQAALPDNETIGIMPLGGMRVRGNTFEPDFLVTYRGRAAVIEVDGSHHKGRAAADHSRDRLLVHAGVVFVERLVVEDATEPAEIAKFVSDFLARLKR</sequence>
<protein>
    <recommendedName>
        <fullName evidence="4">DUF559 domain-containing protein</fullName>
    </recommendedName>
</protein>
<dbReference type="AlphaFoldDB" id="A0A918B8Z7"/>
<name>A0A918B8Z7_9ACTN</name>
<proteinExistence type="predicted"/>